<evidence type="ECO:0000256" key="5">
    <source>
        <dbReference type="ARBA" id="ARBA00023085"/>
    </source>
</evidence>
<keyword evidence="4 7" id="KW-0378">Hydrolase</keyword>
<dbReference type="Pfam" id="PF04043">
    <property type="entry name" value="PMEI"/>
    <property type="match status" value="1"/>
</dbReference>
<dbReference type="GO" id="GO:0046910">
    <property type="term" value="F:pectinesterase inhibitor activity"/>
    <property type="evidence" value="ECO:0000318"/>
    <property type="project" value="GO_Central"/>
</dbReference>
<evidence type="ECO:0000256" key="4">
    <source>
        <dbReference type="ARBA" id="ARBA00022801"/>
    </source>
</evidence>
<dbReference type="InterPro" id="IPR012334">
    <property type="entry name" value="Pectin_lyas_fold"/>
</dbReference>
<dbReference type="PANTHER" id="PTHR31707">
    <property type="entry name" value="PECTINESTERASE"/>
    <property type="match status" value="1"/>
</dbReference>
<comment type="caution">
    <text evidence="10">The sequence shown here is derived from an EMBL/GenBank/DDBJ whole genome shotgun (WGS) entry which is preliminary data.</text>
</comment>
<comment type="pathway">
    <text evidence="1 7">Glycan metabolism; pectin degradation; 2-dehydro-3-deoxy-D-gluconate from pectin: step 1/5.</text>
</comment>
<gene>
    <name evidence="10" type="ORF">ZOSMA_81G00900</name>
</gene>
<feature type="transmembrane region" description="Helical" evidence="8">
    <location>
        <begin position="26"/>
        <end position="44"/>
    </location>
</feature>
<dbReference type="SUPFAM" id="SSF51126">
    <property type="entry name" value="Pectin lyase-like"/>
    <property type="match status" value="1"/>
</dbReference>
<reference evidence="11" key="1">
    <citation type="journal article" date="2016" name="Nature">
        <title>The genome of the seagrass Zostera marina reveals angiosperm adaptation to the sea.</title>
        <authorList>
            <person name="Olsen J.L."/>
            <person name="Rouze P."/>
            <person name="Verhelst B."/>
            <person name="Lin Y.-C."/>
            <person name="Bayer T."/>
            <person name="Collen J."/>
            <person name="Dattolo E."/>
            <person name="De Paoli E."/>
            <person name="Dittami S."/>
            <person name="Maumus F."/>
            <person name="Michel G."/>
            <person name="Kersting A."/>
            <person name="Lauritano C."/>
            <person name="Lohaus R."/>
            <person name="Toepel M."/>
            <person name="Tonon T."/>
            <person name="Vanneste K."/>
            <person name="Amirebrahimi M."/>
            <person name="Brakel J."/>
            <person name="Bostroem C."/>
            <person name="Chovatia M."/>
            <person name="Grimwood J."/>
            <person name="Jenkins J.W."/>
            <person name="Jueterbock A."/>
            <person name="Mraz A."/>
            <person name="Stam W.T."/>
            <person name="Tice H."/>
            <person name="Bornberg-Bauer E."/>
            <person name="Green P.J."/>
            <person name="Pearson G.A."/>
            <person name="Procaccini G."/>
            <person name="Duarte C.M."/>
            <person name="Schmutz J."/>
            <person name="Reusch T.B.H."/>
            <person name="Van de Peer Y."/>
        </authorList>
    </citation>
    <scope>NUCLEOTIDE SEQUENCE [LARGE SCALE GENOMIC DNA]</scope>
    <source>
        <strain evidence="11">cv. Finnish</strain>
    </source>
</reference>
<evidence type="ECO:0000256" key="1">
    <source>
        <dbReference type="ARBA" id="ARBA00005184"/>
    </source>
</evidence>
<dbReference type="STRING" id="29655.A0A0K9NP67"/>
<keyword evidence="8" id="KW-1133">Transmembrane helix</keyword>
<dbReference type="PROSITE" id="PS00503">
    <property type="entry name" value="PECTINESTERASE_2"/>
    <property type="match status" value="1"/>
</dbReference>
<organism evidence="10 11">
    <name type="scientific">Zostera marina</name>
    <name type="common">Eelgrass</name>
    <dbReference type="NCBI Taxonomy" id="29655"/>
    <lineage>
        <taxon>Eukaryota</taxon>
        <taxon>Viridiplantae</taxon>
        <taxon>Streptophyta</taxon>
        <taxon>Embryophyta</taxon>
        <taxon>Tracheophyta</taxon>
        <taxon>Spermatophyta</taxon>
        <taxon>Magnoliopsida</taxon>
        <taxon>Liliopsida</taxon>
        <taxon>Zosteraceae</taxon>
        <taxon>Zostera</taxon>
    </lineage>
</organism>
<comment type="catalytic activity">
    <reaction evidence="7">
        <text>[(1-&gt;4)-alpha-D-galacturonosyl methyl ester](n) + n H2O = [(1-&gt;4)-alpha-D-galacturonosyl](n) + n methanol + n H(+)</text>
        <dbReference type="Rhea" id="RHEA:22380"/>
        <dbReference type="Rhea" id="RHEA-COMP:14570"/>
        <dbReference type="Rhea" id="RHEA-COMP:14573"/>
        <dbReference type="ChEBI" id="CHEBI:15377"/>
        <dbReference type="ChEBI" id="CHEBI:15378"/>
        <dbReference type="ChEBI" id="CHEBI:17790"/>
        <dbReference type="ChEBI" id="CHEBI:140522"/>
        <dbReference type="ChEBI" id="CHEBI:140523"/>
        <dbReference type="EC" id="3.1.1.11"/>
    </reaction>
</comment>
<dbReference type="OrthoDB" id="2019149at2759"/>
<dbReference type="InterPro" id="IPR011050">
    <property type="entry name" value="Pectin_lyase_fold/virulence"/>
</dbReference>
<evidence type="ECO:0000256" key="2">
    <source>
        <dbReference type="ARBA" id="ARBA00006027"/>
    </source>
</evidence>
<comment type="similarity">
    <text evidence="3">In the C-terminal section; belongs to the pectinesterase family.</text>
</comment>
<dbReference type="CDD" id="cd15798">
    <property type="entry name" value="PMEI-like_3"/>
    <property type="match status" value="1"/>
</dbReference>
<dbReference type="GO" id="GO:0042545">
    <property type="term" value="P:cell wall modification"/>
    <property type="evidence" value="ECO:0007669"/>
    <property type="project" value="UniProtKB-UniRule"/>
</dbReference>
<keyword evidence="11" id="KW-1185">Reference proteome</keyword>
<evidence type="ECO:0000256" key="7">
    <source>
        <dbReference type="RuleBase" id="RU000589"/>
    </source>
</evidence>
<dbReference type="Proteomes" id="UP000036987">
    <property type="component" value="Unassembled WGS sequence"/>
</dbReference>
<dbReference type="SUPFAM" id="SSF101148">
    <property type="entry name" value="Plant invertase/pectin methylesterase inhibitor"/>
    <property type="match status" value="1"/>
</dbReference>
<dbReference type="InterPro" id="IPR000070">
    <property type="entry name" value="Pectinesterase_cat"/>
</dbReference>
<dbReference type="InterPro" id="IPR006501">
    <property type="entry name" value="Pectinesterase_inhib_dom"/>
</dbReference>
<keyword evidence="5 7" id="KW-0063">Aspartyl esterase</keyword>
<dbReference type="GO" id="GO:0030599">
    <property type="term" value="F:pectinesterase activity"/>
    <property type="evidence" value="ECO:0000318"/>
    <property type="project" value="GO_Central"/>
</dbReference>
<feature type="active site" evidence="6">
    <location>
        <position position="427"/>
    </location>
</feature>
<dbReference type="Gene3D" id="1.20.140.40">
    <property type="entry name" value="Invertase/pectin methylesterase inhibitor family protein"/>
    <property type="match status" value="1"/>
</dbReference>
<dbReference type="Pfam" id="PF01095">
    <property type="entry name" value="Pectinesterase"/>
    <property type="match status" value="1"/>
</dbReference>
<evidence type="ECO:0000256" key="6">
    <source>
        <dbReference type="PROSITE-ProRule" id="PRU10040"/>
    </source>
</evidence>
<dbReference type="OMA" id="VHNCKIA"/>
<dbReference type="FunFam" id="2.160.20.10:FF:000001">
    <property type="entry name" value="Pectinesterase"/>
    <property type="match status" value="1"/>
</dbReference>
<evidence type="ECO:0000313" key="11">
    <source>
        <dbReference type="Proteomes" id="UP000036987"/>
    </source>
</evidence>
<evidence type="ECO:0000256" key="3">
    <source>
        <dbReference type="ARBA" id="ARBA00007786"/>
    </source>
</evidence>
<dbReference type="InterPro" id="IPR035513">
    <property type="entry name" value="Invertase/methylesterase_inhib"/>
</dbReference>
<dbReference type="EC" id="3.1.1.11" evidence="7"/>
<keyword evidence="8" id="KW-0812">Transmembrane</keyword>
<dbReference type="InterPro" id="IPR033131">
    <property type="entry name" value="Pectinesterase_Asp_AS"/>
</dbReference>
<dbReference type="EMBL" id="LFYR01002015">
    <property type="protein sequence ID" value="KMZ57872.1"/>
    <property type="molecule type" value="Genomic_DNA"/>
</dbReference>
<dbReference type="AlphaFoldDB" id="A0A0K9NP67"/>
<dbReference type="GO" id="GO:0045490">
    <property type="term" value="P:pectin catabolic process"/>
    <property type="evidence" value="ECO:0007669"/>
    <property type="project" value="UniProtKB-UniRule"/>
</dbReference>
<comment type="similarity">
    <text evidence="2">In the N-terminal section; belongs to the PMEI family.</text>
</comment>
<dbReference type="UniPathway" id="UPA00545">
    <property type="reaction ID" value="UER00823"/>
</dbReference>
<feature type="domain" description="Pectinesterase inhibitor" evidence="9">
    <location>
        <begin position="72"/>
        <end position="224"/>
    </location>
</feature>
<accession>A0A0K9NP67</accession>
<evidence type="ECO:0000313" key="10">
    <source>
        <dbReference type="EMBL" id="KMZ57872.1"/>
    </source>
</evidence>
<proteinExistence type="inferred from homology"/>
<name>A0A0K9NP67_ZOSMR</name>
<sequence>MSFHQDFGPLSDRLKADKQKKKRKKILLIFCSIIVFVGVIYFAVRGILRYQRINGSSFSSNSQGSSTYDIKSVMKSVTTICSPTDFKKLCEFRLMRAARRSKKKPTKPKDLIDKAISILRGEISRAMNRTNMIKSNDPYIHGAVADCEELFNDAMYDLHYTIKTARRVDLDRFPLMAPEIQNSLSAVMTYQQTCIDGFPDMDSRVKMDSEIKIGMELTSNALAIAQQSTAILSIFSAREIGFARRRLLEQTQNVPRWIPAEERILLGSKGRKRLKPDVVVAKDGTGRFQTITEALTAMPKKHRGRRYVIYVKTGIYNECPVINRRMKNVTMYGDGSRKTVITGSKNFADGVRTYNTATFVIVGRGFMAISMGFQNRAGPNKDQAVAIRVQSDKSIFLQCRIEGYQGTIYALTHRQFYRGCVISGTVDIIFGDAAAVFQKCKIIVRRPREGQTNIVTAQARIDRHESTGFVFHECIFQPDPQLLNGTKIPATYLSRPWKDYSRIIIMESDIGGFVNPSGYIPWEGSFALNTLYFGEFNNKGKSGSMRKRVRWPGVKPLNKGEATEFTVAAFIQGIKWITGTGVPVRYGLLQK</sequence>
<protein>
    <recommendedName>
        <fullName evidence="7">Pectinesterase</fullName>
        <ecNumber evidence="7">3.1.1.11</ecNumber>
    </recommendedName>
</protein>
<dbReference type="SMART" id="SM00856">
    <property type="entry name" value="PMEI"/>
    <property type="match status" value="1"/>
</dbReference>
<evidence type="ECO:0000256" key="8">
    <source>
        <dbReference type="SAM" id="Phobius"/>
    </source>
</evidence>
<keyword evidence="8" id="KW-0472">Membrane</keyword>
<dbReference type="Gene3D" id="2.160.20.10">
    <property type="entry name" value="Single-stranded right-handed beta-helix, Pectin lyase-like"/>
    <property type="match status" value="1"/>
</dbReference>
<evidence type="ECO:0000259" key="9">
    <source>
        <dbReference type="SMART" id="SM00856"/>
    </source>
</evidence>